<dbReference type="AlphaFoldDB" id="A0AAN6XF35"/>
<proteinExistence type="predicted"/>
<dbReference type="EMBL" id="MU863947">
    <property type="protein sequence ID" value="KAK4198391.1"/>
    <property type="molecule type" value="Genomic_DNA"/>
</dbReference>
<gene>
    <name evidence="2" type="ORF">QBC40DRAFT_283933</name>
</gene>
<name>A0AAN6XF35_9PEZI</name>
<feature type="region of interest" description="Disordered" evidence="1">
    <location>
        <begin position="125"/>
        <end position="156"/>
    </location>
</feature>
<feature type="compositionally biased region" description="Basic and acidic residues" evidence="1">
    <location>
        <begin position="130"/>
        <end position="156"/>
    </location>
</feature>
<organism evidence="2 3">
    <name type="scientific">Triangularia verruculosa</name>
    <dbReference type="NCBI Taxonomy" id="2587418"/>
    <lineage>
        <taxon>Eukaryota</taxon>
        <taxon>Fungi</taxon>
        <taxon>Dikarya</taxon>
        <taxon>Ascomycota</taxon>
        <taxon>Pezizomycotina</taxon>
        <taxon>Sordariomycetes</taxon>
        <taxon>Sordariomycetidae</taxon>
        <taxon>Sordariales</taxon>
        <taxon>Podosporaceae</taxon>
        <taxon>Triangularia</taxon>
    </lineage>
</organism>
<reference evidence="2" key="2">
    <citation type="submission" date="2023-05" db="EMBL/GenBank/DDBJ databases">
        <authorList>
            <consortium name="Lawrence Berkeley National Laboratory"/>
            <person name="Steindorff A."/>
            <person name="Hensen N."/>
            <person name="Bonometti L."/>
            <person name="Westerberg I."/>
            <person name="Brannstrom I.O."/>
            <person name="Guillou S."/>
            <person name="Cros-Aarteil S."/>
            <person name="Calhoun S."/>
            <person name="Haridas S."/>
            <person name="Kuo A."/>
            <person name="Mondo S."/>
            <person name="Pangilinan J."/>
            <person name="Riley R."/>
            <person name="Labutti K."/>
            <person name="Andreopoulos B."/>
            <person name="Lipzen A."/>
            <person name="Chen C."/>
            <person name="Yanf M."/>
            <person name="Daum C."/>
            <person name="Ng V."/>
            <person name="Clum A."/>
            <person name="Ohm R."/>
            <person name="Martin F."/>
            <person name="Silar P."/>
            <person name="Natvig D."/>
            <person name="Lalanne C."/>
            <person name="Gautier V."/>
            <person name="Ament-Velasquez S.L."/>
            <person name="Kruys A."/>
            <person name="Hutchinson M.I."/>
            <person name="Powell A.J."/>
            <person name="Barry K."/>
            <person name="Miller A.N."/>
            <person name="Grigoriev I.V."/>
            <person name="Debuchy R."/>
            <person name="Gladieux P."/>
            <person name="Thoren M.H."/>
            <person name="Johannesson H."/>
        </authorList>
    </citation>
    <scope>NUCLEOTIDE SEQUENCE</scope>
    <source>
        <strain evidence="2">CBS 315.58</strain>
    </source>
</reference>
<dbReference type="Proteomes" id="UP001303160">
    <property type="component" value="Unassembled WGS sequence"/>
</dbReference>
<protein>
    <submittedName>
        <fullName evidence="2">Uncharacterized protein</fullName>
    </submittedName>
</protein>
<reference evidence="2" key="1">
    <citation type="journal article" date="2023" name="Mol. Phylogenet. Evol.">
        <title>Genome-scale phylogeny and comparative genomics of the fungal order Sordariales.</title>
        <authorList>
            <person name="Hensen N."/>
            <person name="Bonometti L."/>
            <person name="Westerberg I."/>
            <person name="Brannstrom I.O."/>
            <person name="Guillou S."/>
            <person name="Cros-Aarteil S."/>
            <person name="Calhoun S."/>
            <person name="Haridas S."/>
            <person name="Kuo A."/>
            <person name="Mondo S."/>
            <person name="Pangilinan J."/>
            <person name="Riley R."/>
            <person name="LaButti K."/>
            <person name="Andreopoulos B."/>
            <person name="Lipzen A."/>
            <person name="Chen C."/>
            <person name="Yan M."/>
            <person name="Daum C."/>
            <person name="Ng V."/>
            <person name="Clum A."/>
            <person name="Steindorff A."/>
            <person name="Ohm R.A."/>
            <person name="Martin F."/>
            <person name="Silar P."/>
            <person name="Natvig D.O."/>
            <person name="Lalanne C."/>
            <person name="Gautier V."/>
            <person name="Ament-Velasquez S.L."/>
            <person name="Kruys A."/>
            <person name="Hutchinson M.I."/>
            <person name="Powell A.J."/>
            <person name="Barry K."/>
            <person name="Miller A.N."/>
            <person name="Grigoriev I.V."/>
            <person name="Debuchy R."/>
            <person name="Gladieux P."/>
            <person name="Hiltunen Thoren M."/>
            <person name="Johannesson H."/>
        </authorList>
    </citation>
    <scope>NUCLEOTIDE SEQUENCE</scope>
    <source>
        <strain evidence="2">CBS 315.58</strain>
    </source>
</reference>
<keyword evidence="3" id="KW-1185">Reference proteome</keyword>
<evidence type="ECO:0000313" key="2">
    <source>
        <dbReference type="EMBL" id="KAK4198391.1"/>
    </source>
</evidence>
<evidence type="ECO:0000313" key="3">
    <source>
        <dbReference type="Proteomes" id="UP001303160"/>
    </source>
</evidence>
<comment type="caution">
    <text evidence="2">The sequence shown here is derived from an EMBL/GenBank/DDBJ whole genome shotgun (WGS) entry which is preliminary data.</text>
</comment>
<evidence type="ECO:0000256" key="1">
    <source>
        <dbReference type="SAM" id="MobiDB-lite"/>
    </source>
</evidence>
<accession>A0AAN6XF35</accession>
<sequence>MYGQGDGGTTSSLDLECTRAELHAKVLPRIFGGLNQVGKAHLEELDKVLTGFTAALKPFKLPTPPPSQGEDGKDGSPQPHDLKLAVQVNYVKSIDITGGSGSIYIHKPFTRIVIFTVKPQQWASALQKSPKKDSPPDEGAEHDKPSHDHDHADKGGDAAVTTAAIGLPSWLGGKPKPKPPKPDEKIKFTLKTTVLELEFDDAKYRANKSKFEGIFKGMAEDDEELGLIAEEGGLEALGRRTCQIYQANEA</sequence>
<feature type="region of interest" description="Disordered" evidence="1">
    <location>
        <begin position="57"/>
        <end position="80"/>
    </location>
</feature>